<dbReference type="Proteomes" id="UP001485043">
    <property type="component" value="Unassembled WGS sequence"/>
</dbReference>
<dbReference type="AlphaFoldDB" id="A0AAW1TCX2"/>
<evidence type="ECO:0000256" key="1">
    <source>
        <dbReference type="SAM" id="MobiDB-lite"/>
    </source>
</evidence>
<feature type="compositionally biased region" description="Basic and acidic residues" evidence="1">
    <location>
        <begin position="123"/>
        <end position="135"/>
    </location>
</feature>
<reference evidence="2 3" key="1">
    <citation type="journal article" date="2024" name="Nat. Commun.">
        <title>Phylogenomics reveals the evolutionary origins of lichenization in chlorophyte algae.</title>
        <authorList>
            <person name="Puginier C."/>
            <person name="Libourel C."/>
            <person name="Otte J."/>
            <person name="Skaloud P."/>
            <person name="Haon M."/>
            <person name="Grisel S."/>
            <person name="Petersen M."/>
            <person name="Berrin J.G."/>
            <person name="Delaux P.M."/>
            <person name="Dal Grande F."/>
            <person name="Keller J."/>
        </authorList>
    </citation>
    <scope>NUCLEOTIDE SEQUENCE [LARGE SCALE GENOMIC DNA]</scope>
    <source>
        <strain evidence="2 3">SAG 2523</strain>
    </source>
</reference>
<sequence>MRVSPGSCKGYKAVTPSQTLLNRSQLPVTPVRALSAEQSTGLSQRDTATYERVLRYPDGNERRIRYPVAQQAVAGPSGLGQPSDALRSYSEDWDPERWGVEWEAAGVWESSWARPGSRWARRQAEARQRRSDLAHSDQTQQSIPDSPAALARHVTSDGYREAQQQILREVRSSYEVLTCSPWVQSRTVHVVAVQHPGAEDAATYTLRTRVQRQDMSDELGKLIKRRRKDGRSVLRVDEIRDGVITFEDAADSESFFAQLPHAAAGPQYLLATCDSHQLFRMAQDTRAAVVLLRRGCKVPAPEQLSSSLLGSRPLEEYREDEDD</sequence>
<organism evidence="2 3">
    <name type="scientific">Apatococcus fuscideae</name>
    <dbReference type="NCBI Taxonomy" id="2026836"/>
    <lineage>
        <taxon>Eukaryota</taxon>
        <taxon>Viridiplantae</taxon>
        <taxon>Chlorophyta</taxon>
        <taxon>core chlorophytes</taxon>
        <taxon>Trebouxiophyceae</taxon>
        <taxon>Chlorellales</taxon>
        <taxon>Chlorellaceae</taxon>
        <taxon>Apatococcus</taxon>
    </lineage>
</organism>
<protein>
    <submittedName>
        <fullName evidence="2">Uncharacterized protein</fullName>
    </submittedName>
</protein>
<feature type="region of interest" description="Disordered" evidence="1">
    <location>
        <begin position="123"/>
        <end position="147"/>
    </location>
</feature>
<comment type="caution">
    <text evidence="2">The sequence shown here is derived from an EMBL/GenBank/DDBJ whole genome shotgun (WGS) entry which is preliminary data.</text>
</comment>
<proteinExistence type="predicted"/>
<evidence type="ECO:0000313" key="2">
    <source>
        <dbReference type="EMBL" id="KAK9866658.1"/>
    </source>
</evidence>
<dbReference type="PANTHER" id="PTHR37178">
    <property type="entry name" value="PLANT/PROTEIN"/>
    <property type="match status" value="1"/>
</dbReference>
<gene>
    <name evidence="2" type="ORF">WJX84_010238</name>
</gene>
<dbReference type="EMBL" id="JALJOV010000143">
    <property type="protein sequence ID" value="KAK9866658.1"/>
    <property type="molecule type" value="Genomic_DNA"/>
</dbReference>
<keyword evidence="3" id="KW-1185">Reference proteome</keyword>
<accession>A0AAW1TCX2</accession>
<name>A0AAW1TCX2_9CHLO</name>
<evidence type="ECO:0000313" key="3">
    <source>
        <dbReference type="Proteomes" id="UP001485043"/>
    </source>
</evidence>
<dbReference type="PANTHER" id="PTHR37178:SF1">
    <property type="entry name" value="PLANT_PROTEIN"/>
    <property type="match status" value="1"/>
</dbReference>
<feature type="region of interest" description="Disordered" evidence="1">
    <location>
        <begin position="71"/>
        <end position="90"/>
    </location>
</feature>